<protein>
    <submittedName>
        <fullName evidence="4">EOG090X0EYT</fullName>
    </submittedName>
</protein>
<dbReference type="InterPro" id="IPR014890">
    <property type="entry name" value="c-SKI_SMAD4-bd_dom"/>
</dbReference>
<dbReference type="Pfam" id="PF08782">
    <property type="entry name" value="c-SKI_SMAD_bind"/>
    <property type="match status" value="1"/>
</dbReference>
<dbReference type="GO" id="GO:0000981">
    <property type="term" value="F:DNA-binding transcription factor activity, RNA polymerase II-specific"/>
    <property type="evidence" value="ECO:0007669"/>
    <property type="project" value="TreeGrafter"/>
</dbReference>
<dbReference type="InterPro" id="IPR010919">
    <property type="entry name" value="SAND-like_dom_sf"/>
</dbReference>
<evidence type="ECO:0000256" key="1">
    <source>
        <dbReference type="ARBA" id="ARBA00009513"/>
    </source>
</evidence>
<dbReference type="FunFam" id="3.10.260.20:FF:000002">
    <property type="entry name" value="SKI-like oncogene a"/>
    <property type="match status" value="1"/>
</dbReference>
<feature type="region of interest" description="Disordered" evidence="2">
    <location>
        <begin position="564"/>
        <end position="597"/>
    </location>
</feature>
<dbReference type="EMBL" id="LR000481">
    <property type="protein sequence ID" value="SVE70100.1"/>
    <property type="molecule type" value="mRNA"/>
</dbReference>
<feature type="region of interest" description="Disordered" evidence="2">
    <location>
        <begin position="451"/>
        <end position="495"/>
    </location>
</feature>
<dbReference type="InterPro" id="IPR037000">
    <property type="entry name" value="Ski_DNA-bd_sf"/>
</dbReference>
<dbReference type="GO" id="GO:0005667">
    <property type="term" value="C:transcription regulator complex"/>
    <property type="evidence" value="ECO:0007669"/>
    <property type="project" value="TreeGrafter"/>
</dbReference>
<dbReference type="GO" id="GO:0005737">
    <property type="term" value="C:cytoplasm"/>
    <property type="evidence" value="ECO:0007669"/>
    <property type="project" value="TreeGrafter"/>
</dbReference>
<accession>A0A4Y7LM99</accession>
<dbReference type="SUPFAM" id="SSF46955">
    <property type="entry name" value="Putative DNA-binding domain"/>
    <property type="match status" value="1"/>
</dbReference>
<dbReference type="InterPro" id="IPR003380">
    <property type="entry name" value="SKI/SNO/DAC"/>
</dbReference>
<feature type="domain" description="c-SKI SMAD4-binding" evidence="3">
    <location>
        <begin position="323"/>
        <end position="420"/>
    </location>
</feature>
<dbReference type="Gene3D" id="3.10.390.10">
    <property type="entry name" value="SAND domain-like"/>
    <property type="match status" value="1"/>
</dbReference>
<dbReference type="CDD" id="cd21079">
    <property type="entry name" value="DHD_Ski_Sno"/>
    <property type="match status" value="1"/>
</dbReference>
<dbReference type="GO" id="GO:0046332">
    <property type="term" value="F:SMAD binding"/>
    <property type="evidence" value="ECO:0007669"/>
    <property type="project" value="InterPro"/>
</dbReference>
<reference evidence="4" key="1">
    <citation type="submission" date="2018-08" db="EMBL/GenBank/DDBJ databases">
        <authorList>
            <person name="Cornetti L."/>
        </authorList>
    </citation>
    <scope>NUCLEOTIDE SEQUENCE</scope>
    <source>
        <strain evidence="4">FI-BAL1-1</strain>
    </source>
</reference>
<dbReference type="Gene3D" id="3.10.260.20">
    <property type="entry name" value="Ski"/>
    <property type="match status" value="1"/>
</dbReference>
<comment type="similarity">
    <text evidence="1">Belongs to the SKI family.</text>
</comment>
<dbReference type="AlphaFoldDB" id="A0A4Y7LM99"/>
<evidence type="ECO:0000256" key="2">
    <source>
        <dbReference type="SAM" id="MobiDB-lite"/>
    </source>
</evidence>
<sequence>MEAKMPSVATGGAPSVVESSPIAKPSAVVAYPSVHLKKVLRSYQSAASSSLSGPNGILTSDQQQLQQQQQLKEQQESNLVYYSYSNLPLPVKVLELPERPSIRIKKELATHGEWMASAPLKKRVVEYDEYKVLKLKRPVCSLTESMVKDATAADVEDLSPKRVGHDDDDVSSSSAFQTTTKPLTTATAIPSMPPPLMPHPFPILSVADRSSSHAERSETMLEGHLIACFAVGGEPRLCLPQILNSVLRQFYIVQIHAACDELQINCSLCTAEQLASLKMSPAILPLTASSCGLITKSDAQRLCSALMRRSSIHNQQPIEDRSSFRVYHQCFGKCEGICRPQLYISPTAACIECFECSLLLSPADFISHAHRSTENRTCHWGFDSAQWRSYLLLARRQQQPLHSTNETLLCRLEEFKNRFFSSLSSSSSMKRKLQADESPWLKEATYGVLSEENSSGHHATGGKRCKDFSEDVASGGRQSLSELRMATPSNPEPSYPRAYNYVIRESPPPLQETSSRVQHDKSGQPNVALLPATAMPASAHTSYTKPPRLVHHAASLAKIQKCSAFDPSHSNPEIELSSTDTEDSESIPSHNGDDKHTWDLPENLAQEVGSVEELLLRGGCDLPNGRLIVQAFRRLCLRLSWAQEQQQQQQQLSPAPVAPASLKLRTDLTDEYKST</sequence>
<feature type="region of interest" description="Disordered" evidence="2">
    <location>
        <begin position="648"/>
        <end position="675"/>
    </location>
</feature>
<dbReference type="SUPFAM" id="SSF63763">
    <property type="entry name" value="SAND domain-like"/>
    <property type="match status" value="1"/>
</dbReference>
<dbReference type="Pfam" id="PF02437">
    <property type="entry name" value="Ski_Sno_DHD"/>
    <property type="match status" value="1"/>
</dbReference>
<dbReference type="InterPro" id="IPR009061">
    <property type="entry name" value="DNA-bd_dom_put_sf"/>
</dbReference>
<dbReference type="PANTHER" id="PTHR10005:SF25">
    <property type="entry name" value="SNO ONCOGENE, ISOFORM B"/>
    <property type="match status" value="1"/>
</dbReference>
<dbReference type="GO" id="GO:0030514">
    <property type="term" value="P:negative regulation of BMP signaling pathway"/>
    <property type="evidence" value="ECO:0007669"/>
    <property type="project" value="TreeGrafter"/>
</dbReference>
<organism evidence="4">
    <name type="scientific">Eubosmina coregoni</name>
    <dbReference type="NCBI Taxonomy" id="186181"/>
    <lineage>
        <taxon>Eukaryota</taxon>
        <taxon>Metazoa</taxon>
        <taxon>Ecdysozoa</taxon>
        <taxon>Arthropoda</taxon>
        <taxon>Crustacea</taxon>
        <taxon>Branchiopoda</taxon>
        <taxon>Diplostraca</taxon>
        <taxon>Cladocera</taxon>
        <taxon>Anomopoda</taxon>
        <taxon>Bosminidae</taxon>
        <taxon>Eubosmina</taxon>
    </lineage>
</organism>
<dbReference type="SMART" id="SM01046">
    <property type="entry name" value="c-SKI_SMAD_bind"/>
    <property type="match status" value="1"/>
</dbReference>
<feature type="region of interest" description="Disordered" evidence="2">
    <location>
        <begin position="1"/>
        <end position="20"/>
    </location>
</feature>
<dbReference type="GO" id="GO:0000978">
    <property type="term" value="F:RNA polymerase II cis-regulatory region sequence-specific DNA binding"/>
    <property type="evidence" value="ECO:0007669"/>
    <property type="project" value="TreeGrafter"/>
</dbReference>
<evidence type="ECO:0000259" key="3">
    <source>
        <dbReference type="SMART" id="SM01046"/>
    </source>
</evidence>
<dbReference type="PANTHER" id="PTHR10005">
    <property type="entry name" value="SKI ONCOGENE-RELATED"/>
    <property type="match status" value="1"/>
</dbReference>
<dbReference type="GO" id="GO:0005634">
    <property type="term" value="C:nucleus"/>
    <property type="evidence" value="ECO:0007669"/>
    <property type="project" value="TreeGrafter"/>
</dbReference>
<name>A0A4Y7LM99_9CRUS</name>
<gene>
    <name evidence="4" type="primary">EOG090X0EYT</name>
</gene>
<proteinExistence type="evidence at transcript level"/>
<feature type="compositionally biased region" description="Basic and acidic residues" evidence="2">
    <location>
        <begin position="664"/>
        <end position="675"/>
    </location>
</feature>
<dbReference type="InterPro" id="IPR023216">
    <property type="entry name" value="Tscrpt_reg_SKI_SnoN"/>
</dbReference>
<evidence type="ECO:0000313" key="4">
    <source>
        <dbReference type="EMBL" id="SVE70100.1"/>
    </source>
</evidence>